<dbReference type="Proteomes" id="UP000001968">
    <property type="component" value="Chromosome"/>
</dbReference>
<dbReference type="EMBL" id="CP000448">
    <property type="protein sequence ID" value="ABI69552.1"/>
    <property type="molecule type" value="Genomic_DNA"/>
</dbReference>
<organism evidence="1 2">
    <name type="scientific">Syntrophomonas wolfei subsp. wolfei (strain DSM 2245B / Goettingen)</name>
    <dbReference type="NCBI Taxonomy" id="335541"/>
    <lineage>
        <taxon>Bacteria</taxon>
        <taxon>Bacillati</taxon>
        <taxon>Bacillota</taxon>
        <taxon>Clostridia</taxon>
        <taxon>Eubacteriales</taxon>
        <taxon>Syntrophomonadaceae</taxon>
        <taxon>Syntrophomonas</taxon>
    </lineage>
</organism>
<accession>Q0AUQ2</accession>
<dbReference type="KEGG" id="swo:Swol_2261"/>
<evidence type="ECO:0000313" key="1">
    <source>
        <dbReference type="EMBL" id="ABI69552.1"/>
    </source>
</evidence>
<name>Q0AUQ2_SYNWW</name>
<gene>
    <name evidence="1" type="ordered locus">Swol_2261</name>
</gene>
<keyword evidence="2" id="KW-1185">Reference proteome</keyword>
<evidence type="ECO:0000313" key="2">
    <source>
        <dbReference type="Proteomes" id="UP000001968"/>
    </source>
</evidence>
<sequence>MDLQGLENIKLITRSDSGPPYIQKLVIKEIDGNYEIDTQHQADETSLPPSRLLDYDQMIIVSDMLVKLTEERVSRLLYSFDCKAIGHEEALAAIRNKHELPDHPLTLFKSLATEKNELLIDNFLDNSPELTVDVINFFSQILGIQLNQYYDEEYLSAAIYVLFGSNIVDYHWELAEFMLSRVLSIISGTTSEVTSRYVAAFDQRITPLIQRNLSDDPQGFYKRLQYLEEYREITSDIVIDLTPKAYLLQIIDNNGNLSEYVELTKALDRITFEEYLKLFDTGLQLEQEYESEIVDTDHLPGIQQMAGELDDRLWLRLPMGKMGTRKIRETFQSFNAIRTNKWGKRFISKPNKIDELYKIAMIEYCGLFGLIKRTAKEIVEDPALINGALDENGLAQIKRRRLNDVKIDRIQFSLF</sequence>
<dbReference type="AlphaFoldDB" id="Q0AUQ2"/>
<proteinExistence type="predicted"/>
<dbReference type="STRING" id="335541.Swol_2261"/>
<dbReference type="RefSeq" id="WP_011641636.1">
    <property type="nucleotide sequence ID" value="NC_008346.1"/>
</dbReference>
<dbReference type="HOGENOM" id="CLU_662096_0_0_9"/>
<reference evidence="2" key="1">
    <citation type="journal article" date="2010" name="Environ. Microbiol.">
        <title>The genome of Syntrophomonas wolfei: new insights into syntrophic metabolism and biohydrogen production.</title>
        <authorList>
            <person name="Sieber J.R."/>
            <person name="Sims D.R."/>
            <person name="Han C."/>
            <person name="Kim E."/>
            <person name="Lykidis A."/>
            <person name="Lapidus A.L."/>
            <person name="McDonnald E."/>
            <person name="Rohlin L."/>
            <person name="Culley D.E."/>
            <person name="Gunsalus R."/>
            <person name="McInerney M.J."/>
        </authorList>
    </citation>
    <scope>NUCLEOTIDE SEQUENCE [LARGE SCALE GENOMIC DNA]</scope>
    <source>
        <strain evidence="2">DSM 2245B / Goettingen</strain>
    </source>
</reference>
<protein>
    <submittedName>
        <fullName evidence="1">Uncharacterized protein</fullName>
    </submittedName>
</protein>